<sequence>MAQRSSSENPHLRERHRKLWGLDFEQNFNLNLVGKIGECGQVTANFSSEGEFDFENQIKFDYLGKPDDILQRLEIGNVNFTTRSQLLGGTEGLFGIKTQLHVGKLNFTGVLSQKRADKQEIIITKGKSQQQINISLSDYEANQHYFLAQYFRDHYNKSLENALFIKSPIQITTIEIWVTNRNNRSEGARDILALLDLAEHTPYNSSIVSQPGAVLPNTSLPSASNNLLDLLAENGRDPNSGFVNSFFSTSDGTDNYVKLSAAQKLIEGQDFRVHRKLGYISLNFPLIEDQVLAVAYRYTANGKDYQVGELSTDLPFDASNPKFLYTKLLKNETLNTRLPTWKLMMKNIYALGSNHLREQDMSIQIVRTDTKNATENPLILEGTNTANRSWLELTGLDRLAQNNSMGPDGFFDFIDGITIDNTAGKLIFPHTEPLGIDLQNQFSEPELAENYTFPELYTLTQAEAKYNYSHKDRYFIRGTVQSNHTTEHQLGVFNLQPNRVKVYAGALLLQENTDYSIEYESGTLRIINPAYLLYNNTLRVQIDDNAIFGAQQKTFIGGRLDYIPNKNLMIGATFMKMNERPFSEKVYVGAESISNTMLGADINYSTSTPWLTRLLDKLPFLKTNEESTISFYGKLAHARYGYTKTLNAENDEAGVAYLDDFENNFSFITINNAQGWQIAPTPQLFPEHALFNDLTYVYNRAHMALYIIDPIFYQLSSLNPYVNSKFLLDHRTRRGSIILLTIIRIHFSREKKIFHS</sequence>
<dbReference type="Pfam" id="PF14349">
    <property type="entry name" value="SprA_N"/>
    <property type="match status" value="1"/>
</dbReference>
<keyword evidence="3" id="KW-1185">Reference proteome</keyword>
<organism evidence="2 3">
    <name type="scientific">Sphingobacterium alimentarium</name>
    <dbReference type="NCBI Taxonomy" id="797292"/>
    <lineage>
        <taxon>Bacteria</taxon>
        <taxon>Pseudomonadati</taxon>
        <taxon>Bacteroidota</taxon>
        <taxon>Sphingobacteriia</taxon>
        <taxon>Sphingobacteriales</taxon>
        <taxon>Sphingobacteriaceae</taxon>
        <taxon>Sphingobacterium</taxon>
    </lineage>
</organism>
<dbReference type="InterPro" id="IPR025684">
    <property type="entry name" value="SprA_N_dom"/>
</dbReference>
<evidence type="ECO:0000313" key="3">
    <source>
        <dbReference type="Proteomes" id="UP000295197"/>
    </source>
</evidence>
<feature type="domain" description="Gliding motility protein SprA N-terminal" evidence="1">
    <location>
        <begin position="8"/>
        <end position="184"/>
    </location>
</feature>
<dbReference type="Proteomes" id="UP000295197">
    <property type="component" value="Unassembled WGS sequence"/>
</dbReference>
<name>A0A4R3VWM9_9SPHI</name>
<reference evidence="2 3" key="1">
    <citation type="submission" date="2019-03" db="EMBL/GenBank/DDBJ databases">
        <title>Genomic Encyclopedia of Type Strains, Phase IV (KMG-IV): sequencing the most valuable type-strain genomes for metagenomic binning, comparative biology and taxonomic classification.</title>
        <authorList>
            <person name="Goeker M."/>
        </authorList>
    </citation>
    <scope>NUCLEOTIDE SEQUENCE [LARGE SCALE GENOMIC DNA]</scope>
    <source>
        <strain evidence="2 3">DSM 22362</strain>
    </source>
</reference>
<dbReference type="AlphaFoldDB" id="A0A4R3VWM9"/>
<accession>A0A4R3VWM9</accession>
<evidence type="ECO:0000259" key="1">
    <source>
        <dbReference type="Pfam" id="PF14349"/>
    </source>
</evidence>
<protein>
    <submittedName>
        <fullName evidence="2">Cell surface protein SprA</fullName>
    </submittedName>
</protein>
<dbReference type="NCBIfam" id="TIGR04189">
    <property type="entry name" value="surface_SprA"/>
    <property type="match status" value="1"/>
</dbReference>
<comment type="caution">
    <text evidence="2">The sequence shown here is derived from an EMBL/GenBank/DDBJ whole genome shotgun (WGS) entry which is preliminary data.</text>
</comment>
<evidence type="ECO:0000313" key="2">
    <source>
        <dbReference type="EMBL" id="TCV15146.1"/>
    </source>
</evidence>
<gene>
    <name evidence="2" type="ORF">EDC17_101542</name>
</gene>
<proteinExistence type="predicted"/>
<dbReference type="InterPro" id="IPR026377">
    <property type="entry name" value="Cell_surface_SprA"/>
</dbReference>
<dbReference type="EMBL" id="SMBZ01000015">
    <property type="protein sequence ID" value="TCV15146.1"/>
    <property type="molecule type" value="Genomic_DNA"/>
</dbReference>